<sequence>MFIKWDEQYAVHIRLMDDQHKRLFDMIEQFYLALHHRETQRAMSELLSGLTEYSLYHFHGEERMMSLNNYPLYAAHKSAHEKFIITIKEFHERFDSGKLLIPIEVAQFIKQWLSNHILMTDKQLGKFLRQIESKED</sequence>
<dbReference type="PROSITE" id="PS00550">
    <property type="entry name" value="HEMERYTHRINS"/>
    <property type="match status" value="1"/>
</dbReference>
<dbReference type="InterPro" id="IPR035938">
    <property type="entry name" value="Hemerythrin-like_sf"/>
</dbReference>
<evidence type="ECO:0000313" key="6">
    <source>
        <dbReference type="Proteomes" id="UP000030700"/>
    </source>
</evidence>
<gene>
    <name evidence="5" type="ORF">U14_03176</name>
</gene>
<protein>
    <submittedName>
        <fullName evidence="5">Hemerythrin-like metal-binding protein</fullName>
    </submittedName>
</protein>
<keyword evidence="2" id="KW-0479">Metal-binding</keyword>
<accession>A0A081BNG4</accession>
<dbReference type="PANTHER" id="PTHR37164">
    <property type="entry name" value="BACTERIOHEMERYTHRIN"/>
    <property type="match status" value="1"/>
</dbReference>
<evidence type="ECO:0000256" key="3">
    <source>
        <dbReference type="ARBA" id="ARBA00023004"/>
    </source>
</evidence>
<dbReference type="STRING" id="1499966.U14_03176"/>
<name>A0A081BNG4_9BACT</name>
<organism evidence="5">
    <name type="scientific">Candidatus Moduliflexus flocculans</name>
    <dbReference type="NCBI Taxonomy" id="1499966"/>
    <lineage>
        <taxon>Bacteria</taxon>
        <taxon>Candidatus Moduliflexota</taxon>
        <taxon>Candidatus Moduliflexia</taxon>
        <taxon>Candidatus Moduliflexales</taxon>
        <taxon>Candidatus Moduliflexaceae</taxon>
    </lineage>
</organism>
<dbReference type="CDD" id="cd12107">
    <property type="entry name" value="Hemerythrin"/>
    <property type="match status" value="1"/>
</dbReference>
<keyword evidence="3" id="KW-0408">Iron</keyword>
<dbReference type="InterPro" id="IPR012312">
    <property type="entry name" value="Hemerythrin-like"/>
</dbReference>
<dbReference type="Pfam" id="PF01814">
    <property type="entry name" value="Hemerythrin"/>
    <property type="match status" value="1"/>
</dbReference>
<dbReference type="AlphaFoldDB" id="A0A081BNG4"/>
<reference evidence="5" key="1">
    <citation type="journal article" date="2015" name="PeerJ">
        <title>First genomic representation of candidate bacterial phylum KSB3 points to enhanced environmental sensing as a trigger of wastewater bulking.</title>
        <authorList>
            <person name="Sekiguchi Y."/>
            <person name="Ohashi A."/>
            <person name="Parks D.H."/>
            <person name="Yamauchi T."/>
            <person name="Tyson G.W."/>
            <person name="Hugenholtz P."/>
        </authorList>
    </citation>
    <scope>NUCLEOTIDE SEQUENCE [LARGE SCALE GENOMIC DNA]</scope>
</reference>
<evidence type="ECO:0000259" key="4">
    <source>
        <dbReference type="Pfam" id="PF01814"/>
    </source>
</evidence>
<dbReference type="HOGENOM" id="CLU_086902_3_1_0"/>
<proteinExistence type="inferred from homology"/>
<dbReference type="InterPro" id="IPR050669">
    <property type="entry name" value="Hemerythrin"/>
</dbReference>
<dbReference type="EMBL" id="DF820457">
    <property type="protein sequence ID" value="GAK51930.1"/>
    <property type="molecule type" value="Genomic_DNA"/>
</dbReference>
<dbReference type="NCBIfam" id="TIGR02481">
    <property type="entry name" value="hemeryth_dom"/>
    <property type="match status" value="1"/>
</dbReference>
<dbReference type="Proteomes" id="UP000030700">
    <property type="component" value="Unassembled WGS sequence"/>
</dbReference>
<dbReference type="PANTHER" id="PTHR37164:SF1">
    <property type="entry name" value="BACTERIOHEMERYTHRIN"/>
    <property type="match status" value="1"/>
</dbReference>
<dbReference type="SUPFAM" id="SSF47188">
    <property type="entry name" value="Hemerythrin-like"/>
    <property type="match status" value="1"/>
</dbReference>
<evidence type="ECO:0000313" key="5">
    <source>
        <dbReference type="EMBL" id="GAK51930.1"/>
    </source>
</evidence>
<dbReference type="NCBIfam" id="NF033749">
    <property type="entry name" value="bact_hemeryth"/>
    <property type="match status" value="1"/>
</dbReference>
<dbReference type="Gene3D" id="1.20.120.50">
    <property type="entry name" value="Hemerythrin-like"/>
    <property type="match status" value="1"/>
</dbReference>
<evidence type="ECO:0000256" key="2">
    <source>
        <dbReference type="ARBA" id="ARBA00022723"/>
    </source>
</evidence>
<feature type="domain" description="Hemerythrin-like" evidence="4">
    <location>
        <begin position="13"/>
        <end position="126"/>
    </location>
</feature>
<dbReference type="GO" id="GO:0046872">
    <property type="term" value="F:metal ion binding"/>
    <property type="evidence" value="ECO:0007669"/>
    <property type="project" value="UniProtKB-KW"/>
</dbReference>
<evidence type="ECO:0000256" key="1">
    <source>
        <dbReference type="ARBA" id="ARBA00010587"/>
    </source>
</evidence>
<dbReference type="InterPro" id="IPR016131">
    <property type="entry name" value="Haemerythrin_Fe_BS"/>
</dbReference>
<dbReference type="InterPro" id="IPR012827">
    <property type="entry name" value="Hemerythrin_metal-bd"/>
</dbReference>
<keyword evidence="6" id="KW-1185">Reference proteome</keyword>
<comment type="similarity">
    <text evidence="1">Belongs to the hemerythrin family.</text>
</comment>